<dbReference type="OrthoDB" id="9803818at2"/>
<feature type="active site" description="For glutaminase activity" evidence="7">
    <location>
        <position position="111"/>
    </location>
</feature>
<feature type="binding site" evidence="7">
    <location>
        <position position="424"/>
    </location>
    <ligand>
        <name>deamido-NAD(+)</name>
        <dbReference type="ChEBI" id="CHEBI:58437"/>
        <note>ligand shared between two neighboring subunits</note>
    </ligand>
</feature>
<keyword evidence="4 7" id="KW-0547">Nucleotide-binding</keyword>
<evidence type="ECO:0000256" key="5">
    <source>
        <dbReference type="ARBA" id="ARBA00022840"/>
    </source>
</evidence>
<dbReference type="SUPFAM" id="SSF56317">
    <property type="entry name" value="Carbon-nitrogen hydrolase"/>
    <property type="match status" value="1"/>
</dbReference>
<dbReference type="InterPro" id="IPR022310">
    <property type="entry name" value="NAD/GMP_synthase"/>
</dbReference>
<dbReference type="InterPro" id="IPR014445">
    <property type="entry name" value="Gln-dep_NAD_synthase"/>
</dbReference>
<evidence type="ECO:0000256" key="1">
    <source>
        <dbReference type="ARBA" id="ARBA00005188"/>
    </source>
</evidence>
<dbReference type="GO" id="GO:0005737">
    <property type="term" value="C:cytoplasm"/>
    <property type="evidence" value="ECO:0007669"/>
    <property type="project" value="InterPro"/>
</dbReference>
<feature type="binding site" evidence="7">
    <location>
        <position position="448"/>
    </location>
    <ligand>
        <name>ATP</name>
        <dbReference type="ChEBI" id="CHEBI:30616"/>
    </ligand>
</feature>
<dbReference type="PROSITE" id="PS50263">
    <property type="entry name" value="CN_HYDROLASE"/>
    <property type="match status" value="1"/>
</dbReference>
<organism evidence="11 12">
    <name type="scientific">Pseudochryseolinea flava</name>
    <dbReference type="NCBI Taxonomy" id="2059302"/>
    <lineage>
        <taxon>Bacteria</taxon>
        <taxon>Pseudomonadati</taxon>
        <taxon>Bacteroidota</taxon>
        <taxon>Cytophagia</taxon>
        <taxon>Cytophagales</taxon>
        <taxon>Fulvivirgaceae</taxon>
        <taxon>Pseudochryseolinea</taxon>
    </lineage>
</organism>
<comment type="caution">
    <text evidence="7">Lacks conserved residue(s) required for the propagation of feature annotation.</text>
</comment>
<comment type="similarity">
    <text evidence="2 7 8">In the C-terminal section; belongs to the NAD synthetase family.</text>
</comment>
<dbReference type="UniPathway" id="UPA00253">
    <property type="reaction ID" value="UER00334"/>
</dbReference>
<proteinExistence type="inferred from homology"/>
<dbReference type="PANTHER" id="PTHR23090">
    <property type="entry name" value="NH 3 /GLUTAMINE-DEPENDENT NAD + SYNTHETASE"/>
    <property type="match status" value="1"/>
</dbReference>
<dbReference type="InterPro" id="IPR003010">
    <property type="entry name" value="C-N_Hydrolase"/>
</dbReference>
<keyword evidence="6 7" id="KW-0520">NAD</keyword>
<dbReference type="AlphaFoldDB" id="A0A364XYG0"/>
<dbReference type="GO" id="GO:0003952">
    <property type="term" value="F:NAD+ synthase (glutamine-hydrolyzing) activity"/>
    <property type="evidence" value="ECO:0007669"/>
    <property type="project" value="UniProtKB-UniRule"/>
</dbReference>
<dbReference type="InterPro" id="IPR014729">
    <property type="entry name" value="Rossmann-like_a/b/a_fold"/>
</dbReference>
<comment type="catalytic activity">
    <reaction evidence="7 8">
        <text>deamido-NAD(+) + L-glutamine + ATP + H2O = L-glutamate + AMP + diphosphate + NAD(+) + H(+)</text>
        <dbReference type="Rhea" id="RHEA:24384"/>
        <dbReference type="ChEBI" id="CHEBI:15377"/>
        <dbReference type="ChEBI" id="CHEBI:15378"/>
        <dbReference type="ChEBI" id="CHEBI:29985"/>
        <dbReference type="ChEBI" id="CHEBI:30616"/>
        <dbReference type="ChEBI" id="CHEBI:33019"/>
        <dbReference type="ChEBI" id="CHEBI:57540"/>
        <dbReference type="ChEBI" id="CHEBI:58359"/>
        <dbReference type="ChEBI" id="CHEBI:58437"/>
        <dbReference type="ChEBI" id="CHEBI:456215"/>
        <dbReference type="EC" id="6.3.5.1"/>
    </reaction>
</comment>
<evidence type="ECO:0000256" key="6">
    <source>
        <dbReference type="ARBA" id="ARBA00023027"/>
    </source>
</evidence>
<dbReference type="Gene3D" id="3.40.50.620">
    <property type="entry name" value="HUPs"/>
    <property type="match status" value="1"/>
</dbReference>
<dbReference type="CDD" id="cd07570">
    <property type="entry name" value="GAT_Gln-NAD-synth"/>
    <property type="match status" value="1"/>
</dbReference>
<accession>A0A364XYG0</accession>
<sequence>MMTLKIGGATVNQIPFDWKNNSENIIQAIEEAKRQQIKILCLPELCVTGYGCEDMFLSDWLSERAKHEIDKFINYTADITISVGLPIRIGNTTYNGACVISNKKILGVTLKQNLANDGVHYEPRWFEPWQPGKVVEIYIGSEVVQAGDLIYHAEGISFGFEICEDGWRKTRRPGYRLKERGVQLILNPSASHFAMGKSLLRESEVVMDGSRMFNCVYLFTNLLGNEAGRMIYDGDIIIAQKGKLLAVNERFSFKSYNVLSCQVDFSNPQHSETITLTDSKDKNEELSKTLALALFDYMRKSKSRGYVLSLSGGADSSICAIFVAEMVQRGVKELGAEAFTKALSLEKPIAHWKDAVSQILACAYQGTKNSSDTTLHAAKTLADSIGARFHQWTIDDEVNSYTKKIENTIGRSLTWDTDDITLQNIQARSRSPIIWMLANINRAVLLTTSNRSEGDVGYATMDGDTSGSLAPIAGLSKVFILQWLRWAEKTLGYAGLAPVNNLQPTAELRPLERNQTDEADLMPYPLLAEIEHHAIFQRKSPLQVFDSLKGQHDPTALKGYIKKFFRLWTINQWKRERIAPSFHLDDLNVDPRTWCRFPILSSGFSEELMLLDNTV</sequence>
<comment type="caution">
    <text evidence="11">The sequence shown here is derived from an EMBL/GenBank/DDBJ whole genome shotgun (WGS) entry which is preliminary data.</text>
</comment>
<dbReference type="Pfam" id="PF00795">
    <property type="entry name" value="CN_hydrolase"/>
    <property type="match status" value="1"/>
</dbReference>
<gene>
    <name evidence="7 11" type="primary">nadE</name>
    <name evidence="11" type="ORF">DQQ10_22675</name>
</gene>
<name>A0A364XYG0_9BACT</name>
<dbReference type="InterPro" id="IPR003694">
    <property type="entry name" value="NAD_synthase"/>
</dbReference>
<evidence type="ECO:0000256" key="2">
    <source>
        <dbReference type="ARBA" id="ARBA00007145"/>
    </source>
</evidence>
<dbReference type="Proteomes" id="UP000251889">
    <property type="component" value="Unassembled WGS sequence"/>
</dbReference>
<feature type="binding site" evidence="7">
    <location>
        <position position="574"/>
    </location>
    <ligand>
        <name>deamido-NAD(+)</name>
        <dbReference type="ChEBI" id="CHEBI:58437"/>
        <note>ligand shared between two neighboring subunits</note>
    </ligand>
</feature>
<evidence type="ECO:0000256" key="9">
    <source>
        <dbReference type="RuleBase" id="RU003811"/>
    </source>
</evidence>
<dbReference type="GO" id="GO:0008795">
    <property type="term" value="F:NAD+ synthase activity"/>
    <property type="evidence" value="ECO:0007669"/>
    <property type="project" value="UniProtKB-UniRule"/>
</dbReference>
<dbReference type="Pfam" id="PF02540">
    <property type="entry name" value="NAD_synthase"/>
    <property type="match status" value="1"/>
</dbReference>
<evidence type="ECO:0000256" key="3">
    <source>
        <dbReference type="ARBA" id="ARBA00022598"/>
    </source>
</evidence>
<keyword evidence="12" id="KW-1185">Reference proteome</keyword>
<feature type="active site" description="Nucleophile; for glutaminase activity" evidence="7">
    <location>
        <position position="163"/>
    </location>
</feature>
<evidence type="ECO:0000259" key="10">
    <source>
        <dbReference type="PROSITE" id="PS50263"/>
    </source>
</evidence>
<keyword evidence="5 7" id="KW-0067">ATP-binding</keyword>
<evidence type="ECO:0000256" key="7">
    <source>
        <dbReference type="HAMAP-Rule" id="MF_02090"/>
    </source>
</evidence>
<feature type="domain" description="CN hydrolase" evidence="10">
    <location>
        <begin position="6"/>
        <end position="265"/>
    </location>
</feature>
<evidence type="ECO:0000256" key="8">
    <source>
        <dbReference type="PIRNR" id="PIRNR006630"/>
    </source>
</evidence>
<dbReference type="CDD" id="cd00553">
    <property type="entry name" value="NAD_synthase"/>
    <property type="match status" value="1"/>
</dbReference>
<reference evidence="11 12" key="1">
    <citation type="submission" date="2018-06" db="EMBL/GenBank/DDBJ databases">
        <title>Chryseolinea flavus sp. nov., a member of the phylum Bacteroidetes isolated from soil.</title>
        <authorList>
            <person name="Li Y."/>
            <person name="Wang J."/>
        </authorList>
    </citation>
    <scope>NUCLEOTIDE SEQUENCE [LARGE SCALE GENOMIC DNA]</scope>
    <source>
        <strain evidence="11 12">SDU1-6</strain>
    </source>
</reference>
<comment type="similarity">
    <text evidence="9">Belongs to the NAD synthetase family.</text>
</comment>
<dbReference type="PIRSF" id="PIRSF006630">
    <property type="entry name" value="NADS_GAT"/>
    <property type="match status" value="1"/>
</dbReference>
<feature type="binding site" evidence="7">
    <location>
        <position position="197"/>
    </location>
    <ligand>
        <name>L-glutamine</name>
        <dbReference type="ChEBI" id="CHEBI:58359"/>
    </ligand>
</feature>
<evidence type="ECO:0000256" key="4">
    <source>
        <dbReference type="ARBA" id="ARBA00022741"/>
    </source>
</evidence>
<protein>
    <recommendedName>
        <fullName evidence="7 8">Glutamine-dependent NAD(+) synthetase</fullName>
        <ecNumber evidence="7 8">6.3.5.1</ecNumber>
    </recommendedName>
    <alternativeName>
        <fullName evidence="7 8">NAD(+) synthase [glutamine-hydrolyzing]</fullName>
    </alternativeName>
</protein>
<comment type="function">
    <text evidence="7">Catalyzes the ATP-dependent amidation of deamido-NAD to form NAD. Uses L-glutamine as a nitrogen source.</text>
</comment>
<dbReference type="GO" id="GO:0009435">
    <property type="term" value="P:NAD+ biosynthetic process"/>
    <property type="evidence" value="ECO:0007669"/>
    <property type="project" value="UniProtKB-UniRule"/>
</dbReference>
<dbReference type="EMBL" id="QMFY01000015">
    <property type="protein sequence ID" value="RAV98832.1"/>
    <property type="molecule type" value="Genomic_DNA"/>
</dbReference>
<comment type="pathway">
    <text evidence="1 7 8">Cofactor biosynthesis; NAD(+) biosynthesis; NAD(+) from deamido-NAD(+) (L-Gln route): step 1/1.</text>
</comment>
<dbReference type="EC" id="6.3.5.1" evidence="7 8"/>
<feature type="binding site" evidence="7">
    <location>
        <position position="191"/>
    </location>
    <ligand>
        <name>L-glutamine</name>
        <dbReference type="ChEBI" id="CHEBI:58359"/>
    </ligand>
</feature>
<feature type="binding site" evidence="7">
    <location>
        <position position="453"/>
    </location>
    <ligand>
        <name>deamido-NAD(+)</name>
        <dbReference type="ChEBI" id="CHEBI:58437"/>
        <note>ligand shared between two neighboring subunits</note>
    </ligand>
</feature>
<dbReference type="PANTHER" id="PTHR23090:SF9">
    <property type="entry name" value="GLUTAMINE-DEPENDENT NAD(+) SYNTHETASE"/>
    <property type="match status" value="1"/>
</dbReference>
<evidence type="ECO:0000313" key="12">
    <source>
        <dbReference type="Proteomes" id="UP000251889"/>
    </source>
</evidence>
<evidence type="ECO:0000313" key="11">
    <source>
        <dbReference type="EMBL" id="RAV98832.1"/>
    </source>
</evidence>
<feature type="active site" description="Proton acceptor; for glutaminase activity" evidence="7">
    <location>
        <position position="44"/>
    </location>
</feature>
<dbReference type="InterPro" id="IPR036526">
    <property type="entry name" value="C-N_Hydrolase_sf"/>
</dbReference>
<keyword evidence="3 7" id="KW-0436">Ligase</keyword>
<dbReference type="NCBIfam" id="TIGR00552">
    <property type="entry name" value="nadE"/>
    <property type="match status" value="1"/>
</dbReference>
<dbReference type="GO" id="GO:0004359">
    <property type="term" value="F:glutaminase activity"/>
    <property type="evidence" value="ECO:0007669"/>
    <property type="project" value="InterPro"/>
</dbReference>
<dbReference type="HAMAP" id="MF_02090">
    <property type="entry name" value="NadE_glutamine_dep"/>
    <property type="match status" value="1"/>
</dbReference>
<dbReference type="Gene3D" id="3.60.110.10">
    <property type="entry name" value="Carbon-nitrogen hydrolase"/>
    <property type="match status" value="1"/>
</dbReference>
<dbReference type="SUPFAM" id="SSF52402">
    <property type="entry name" value="Adenine nucleotide alpha hydrolases-like"/>
    <property type="match status" value="1"/>
</dbReference>
<dbReference type="GO" id="GO:0005524">
    <property type="term" value="F:ATP binding"/>
    <property type="evidence" value="ECO:0007669"/>
    <property type="project" value="UniProtKB-UniRule"/>
</dbReference>